<name>A0A7L7KNF7_9MOLU</name>
<keyword evidence="3" id="KW-1185">Reference proteome</keyword>
<sequence length="289" mass="34689">MVHKFRLKYYINDLCEYMEISRSGYYRWLRRRENKTQRQETKETLKMLIKNYHTIHPEKGYRALRKDIINETGWLVSYYLMYQCFREMGIYSRARRRAFRRPKGVSDRFPNLINGDWSTTRPFEKVCSDTTMLKHDGKKYDLNLHVDVFNNEIVGYDCANYNHGNGVMNHLRSLNDFLRIKEERGYGEDHTILHSDQGRVYSSVKFEKAHKNYPISRSMSRAGTPTDNPVIESLIGWIKGDLKHYIKMHDFKDINTAIELYINYFNHHRVAYRLDYLTPVEYRTMNGFT</sequence>
<dbReference type="InterPro" id="IPR048020">
    <property type="entry name" value="Transpos_IS3"/>
</dbReference>
<dbReference type="NCBIfam" id="NF033516">
    <property type="entry name" value="transpos_IS3"/>
    <property type="match status" value="1"/>
</dbReference>
<dbReference type="KEGG" id="xcl:G4Z02_00340"/>
<dbReference type="EMBL" id="CP048914">
    <property type="protein sequence ID" value="QMS84251.1"/>
    <property type="molecule type" value="Genomic_DNA"/>
</dbReference>
<dbReference type="Pfam" id="PF00665">
    <property type="entry name" value="rve"/>
    <property type="match status" value="1"/>
</dbReference>
<reference evidence="2 3" key="1">
    <citation type="submission" date="2020-02" db="EMBL/GenBank/DDBJ databases">
        <authorList>
            <person name="Zheng R.K."/>
            <person name="Sun C.M."/>
        </authorList>
    </citation>
    <scope>NUCLEOTIDE SEQUENCE [LARGE SCALE GENOMIC DNA]</scope>
    <source>
        <strain evidence="3">zrk13</strain>
    </source>
</reference>
<evidence type="ECO:0000259" key="1">
    <source>
        <dbReference type="PROSITE" id="PS50994"/>
    </source>
</evidence>
<dbReference type="Pfam" id="PF13333">
    <property type="entry name" value="rve_2"/>
    <property type="match status" value="1"/>
</dbReference>
<protein>
    <submittedName>
        <fullName evidence="2">IS3 family transposase</fullName>
    </submittedName>
</protein>
<dbReference type="InterPro" id="IPR001584">
    <property type="entry name" value="Integrase_cat-core"/>
</dbReference>
<dbReference type="GO" id="GO:0015074">
    <property type="term" value="P:DNA integration"/>
    <property type="evidence" value="ECO:0007669"/>
    <property type="project" value="InterPro"/>
</dbReference>
<dbReference type="Proteomes" id="UP000514720">
    <property type="component" value="Chromosome"/>
</dbReference>
<dbReference type="InterPro" id="IPR036397">
    <property type="entry name" value="RNaseH_sf"/>
</dbReference>
<dbReference type="InterPro" id="IPR050900">
    <property type="entry name" value="Transposase_IS3/IS150/IS904"/>
</dbReference>
<gene>
    <name evidence="2" type="ORF">G4Z02_00340</name>
</gene>
<organism evidence="2 3">
    <name type="scientific">Candidatus Xianfuyuplasma coldseepsis</name>
    <dbReference type="NCBI Taxonomy" id="2782163"/>
    <lineage>
        <taxon>Bacteria</taxon>
        <taxon>Bacillati</taxon>
        <taxon>Mycoplasmatota</taxon>
        <taxon>Mollicutes</taxon>
        <taxon>Candidatus Izemoplasmatales</taxon>
        <taxon>Candidatus Izemoplasmataceae</taxon>
        <taxon>Candidatus Xianfuyuplasma</taxon>
    </lineage>
</organism>
<dbReference type="SUPFAM" id="SSF53098">
    <property type="entry name" value="Ribonuclease H-like"/>
    <property type="match status" value="1"/>
</dbReference>
<dbReference type="PROSITE" id="PS50994">
    <property type="entry name" value="INTEGRASE"/>
    <property type="match status" value="1"/>
</dbReference>
<feature type="domain" description="Integrase catalytic" evidence="1">
    <location>
        <begin position="118"/>
        <end position="287"/>
    </location>
</feature>
<dbReference type="PANTHER" id="PTHR46889:SF5">
    <property type="entry name" value="INTEGRASE PROTEIN"/>
    <property type="match status" value="1"/>
</dbReference>
<accession>A0A7L7KNF7</accession>
<proteinExistence type="predicted"/>
<dbReference type="AlphaFoldDB" id="A0A7L7KNF7"/>
<dbReference type="InterPro" id="IPR012337">
    <property type="entry name" value="RNaseH-like_sf"/>
</dbReference>
<evidence type="ECO:0000313" key="2">
    <source>
        <dbReference type="EMBL" id="QMS84251.1"/>
    </source>
</evidence>
<dbReference type="Gene3D" id="3.30.420.10">
    <property type="entry name" value="Ribonuclease H-like superfamily/Ribonuclease H"/>
    <property type="match status" value="1"/>
</dbReference>
<dbReference type="GO" id="GO:0003676">
    <property type="term" value="F:nucleic acid binding"/>
    <property type="evidence" value="ECO:0007669"/>
    <property type="project" value="InterPro"/>
</dbReference>
<dbReference type="PANTHER" id="PTHR46889">
    <property type="entry name" value="TRANSPOSASE INSF FOR INSERTION SEQUENCE IS3B-RELATED"/>
    <property type="match status" value="1"/>
</dbReference>
<evidence type="ECO:0000313" key="3">
    <source>
        <dbReference type="Proteomes" id="UP000514720"/>
    </source>
</evidence>